<keyword evidence="9" id="KW-1185">Reference proteome</keyword>
<comment type="function">
    <text evidence="4">Sulfurates the molybdenum cofactor. Sulfation of molybdenum is essential for xanthine dehydrogenase (XDH) and aldehyde oxidase (ADO) enzymes in which molybdenum cofactor is liganded by 1 oxygen and 1 sulfur atom in active form.</text>
</comment>
<dbReference type="InterPro" id="IPR015422">
    <property type="entry name" value="PyrdxlP-dep_Trfase_small"/>
</dbReference>
<dbReference type="Pfam" id="PF00266">
    <property type="entry name" value="Aminotran_5"/>
    <property type="match status" value="1"/>
</dbReference>
<dbReference type="Pfam" id="PF03476">
    <property type="entry name" value="MOSC_N"/>
    <property type="match status" value="1"/>
</dbReference>
<dbReference type="EC" id="2.8.1.9" evidence="4"/>
<sequence>MEDFVMYEPVYTEEQERNIAKEFRRAEKTCYLDHAGATLYSEKQMQLILSDLSDNIYANPHSLHISSKLTEDHIDIIRFRILQHFNTTNEEYSIIFTSGATDSLKTIAETFDYGQPSEGTFVYLQNNHTSVLGMRNYSKNSQELKTEDAFRILSINYDDEMYERNVCNNLFAYPAQCNFSGTKYPLDWIKKVKEGALNGVVNTKTGNWYVLLDAACFLSHEILDLSEHKPDFVSVSFYKIFGYPTGLGALLVRKSSEQVLKKKYFGGGTVFMAISAQNLTVPRKILSDRFEDGTLPFLNILSLKHGFDTIKRLNLTFDKISKHAFCLTQYVYRNLLTLHHSNGRPVVILYHDTMFENCKHQGHIINFSLLRENGEHVGYSEVLHLANLHGIHLRTGCHCNPGGCQRFLNLQTSDIIKHFNSGHVCGDQRDLIDGQPTGTVRISFGYMSRKQDADQFLKLIEDCFVSKPILRKKPDNFEKIQQNYEKLFYSKYDQNITNEIDNHEIPAKTTPKVINQNISKAKDAIATLEQIILYPVKSCGAFSIRNSWTATTKGLKFDREWMIVNAAGVCLTQKQNKKMCLIRPVINLKKNTLTLHFKENSSIEINIDDAKTGKETYLCQSKVCGDRVIGWDCGDEVSDWLSENLEASGLRLLRQFEPEEKDLRQQLSFANQAQYLLINSTSVEWLRNQVPDGELQEDLGSTINRFRPNLVVKYSKPFEENRTDSILIDSVSFKFFGNCTRCQMICIDQTTGGISKEPLMTLSRAFKGKINFGIYLNQESSNNGGNIQIGSDVKIEESSET</sequence>
<feature type="domain" description="Aminotransferase class V" evidence="5">
    <location>
        <begin position="31"/>
        <end position="456"/>
    </location>
</feature>
<dbReference type="Pfam" id="PF03473">
    <property type="entry name" value="MOSC"/>
    <property type="match status" value="1"/>
</dbReference>
<feature type="active site" evidence="4">
    <location>
        <position position="399"/>
    </location>
</feature>
<dbReference type="GO" id="GO:0008265">
    <property type="term" value="F:molybdenum cofactor sulfurtransferase activity"/>
    <property type="evidence" value="ECO:0007669"/>
    <property type="project" value="UniProtKB-UniRule"/>
</dbReference>
<dbReference type="Gene3D" id="3.90.1150.10">
    <property type="entry name" value="Aspartate Aminotransferase, domain 1"/>
    <property type="match status" value="1"/>
</dbReference>
<dbReference type="InterPro" id="IPR000192">
    <property type="entry name" value="Aminotrans_V_dom"/>
</dbReference>
<dbReference type="InterPro" id="IPR015421">
    <property type="entry name" value="PyrdxlP-dep_Trfase_major"/>
</dbReference>
<dbReference type="GO" id="GO:0030170">
    <property type="term" value="F:pyridoxal phosphate binding"/>
    <property type="evidence" value="ECO:0007669"/>
    <property type="project" value="UniProtKB-UniRule"/>
</dbReference>
<dbReference type="GO" id="GO:0016829">
    <property type="term" value="F:lyase activity"/>
    <property type="evidence" value="ECO:0007669"/>
    <property type="project" value="UniProtKB-UniRule"/>
</dbReference>
<evidence type="ECO:0000259" key="7">
    <source>
        <dbReference type="Pfam" id="PF03476"/>
    </source>
</evidence>
<dbReference type="PANTHER" id="PTHR14237:SF80">
    <property type="entry name" value="MOLYBDENUM COFACTOR SULFURASE"/>
    <property type="match status" value="1"/>
</dbReference>
<accession>A0A9P0CLZ5</accession>
<feature type="modified residue" description="N6-(pyridoxal phosphate)lysine" evidence="4">
    <location>
        <position position="239"/>
    </location>
</feature>
<comment type="cofactor">
    <cofactor evidence="4">
        <name>pyridoxal 5'-phosphate</name>
        <dbReference type="ChEBI" id="CHEBI:597326"/>
    </cofactor>
</comment>
<feature type="domain" description="MOSC" evidence="6">
    <location>
        <begin position="666"/>
        <end position="793"/>
    </location>
</feature>
<evidence type="ECO:0000256" key="4">
    <source>
        <dbReference type="HAMAP-Rule" id="MF_03050"/>
    </source>
</evidence>
<keyword evidence="2 4" id="KW-0663">Pyridoxal phosphate</keyword>
<name>A0A9P0CLZ5_9CUCU</name>
<dbReference type="EMBL" id="OV651823">
    <property type="protein sequence ID" value="CAH1101574.1"/>
    <property type="molecule type" value="Genomic_DNA"/>
</dbReference>
<dbReference type="GO" id="GO:0030151">
    <property type="term" value="F:molybdenum ion binding"/>
    <property type="evidence" value="ECO:0007669"/>
    <property type="project" value="UniProtKB-UniRule"/>
</dbReference>
<keyword evidence="3 4" id="KW-0501">Molybdenum cofactor biosynthesis</keyword>
<keyword evidence="1 4" id="KW-0808">Transferase</keyword>
<dbReference type="HAMAP" id="MF_03050">
    <property type="entry name" value="MOCOS"/>
    <property type="match status" value="1"/>
</dbReference>
<reference evidence="8" key="1">
    <citation type="submission" date="2022-01" db="EMBL/GenBank/DDBJ databases">
        <authorList>
            <person name="King R."/>
        </authorList>
    </citation>
    <scope>NUCLEOTIDE SEQUENCE</scope>
</reference>
<dbReference type="InterPro" id="IPR005302">
    <property type="entry name" value="MoCF_Sase_C"/>
</dbReference>
<evidence type="ECO:0000259" key="5">
    <source>
        <dbReference type="Pfam" id="PF00266"/>
    </source>
</evidence>
<dbReference type="Proteomes" id="UP001153636">
    <property type="component" value="Chromosome 11"/>
</dbReference>
<comment type="catalytic activity">
    <reaction evidence="4">
        <text>Mo-molybdopterin + L-cysteine + AH2 = thio-Mo-molybdopterin + L-alanine + A + H2O</text>
        <dbReference type="Rhea" id="RHEA:42636"/>
        <dbReference type="ChEBI" id="CHEBI:13193"/>
        <dbReference type="ChEBI" id="CHEBI:15377"/>
        <dbReference type="ChEBI" id="CHEBI:17499"/>
        <dbReference type="ChEBI" id="CHEBI:35235"/>
        <dbReference type="ChEBI" id="CHEBI:57972"/>
        <dbReference type="ChEBI" id="CHEBI:71302"/>
        <dbReference type="ChEBI" id="CHEBI:82685"/>
        <dbReference type="EC" id="2.8.1.9"/>
    </reaction>
</comment>
<organism evidence="8 9">
    <name type="scientific">Psylliodes chrysocephalus</name>
    <dbReference type="NCBI Taxonomy" id="3402493"/>
    <lineage>
        <taxon>Eukaryota</taxon>
        <taxon>Metazoa</taxon>
        <taxon>Ecdysozoa</taxon>
        <taxon>Arthropoda</taxon>
        <taxon>Hexapoda</taxon>
        <taxon>Insecta</taxon>
        <taxon>Pterygota</taxon>
        <taxon>Neoptera</taxon>
        <taxon>Endopterygota</taxon>
        <taxon>Coleoptera</taxon>
        <taxon>Polyphaga</taxon>
        <taxon>Cucujiformia</taxon>
        <taxon>Chrysomeloidea</taxon>
        <taxon>Chrysomelidae</taxon>
        <taxon>Galerucinae</taxon>
        <taxon>Alticini</taxon>
        <taxon>Psylliodes</taxon>
    </lineage>
</organism>
<protein>
    <recommendedName>
        <fullName evidence="4">Molybdenum cofactor sulfurase</fullName>
        <shortName evidence="4">MCS</shortName>
        <shortName evidence="4">MOS</shortName>
        <shortName evidence="4">MoCo sulfurase</shortName>
        <ecNumber evidence="4">2.8.1.9</ecNumber>
    </recommendedName>
    <alternativeName>
        <fullName evidence="4">Molybdenum cofactor sulfurtransferase</fullName>
    </alternativeName>
    <alternativeName>
        <fullName evidence="4">Protein maroon-like</fullName>
        <shortName evidence="4">Ma-l</shortName>
    </alternativeName>
</protein>
<dbReference type="AlphaFoldDB" id="A0A9P0CLZ5"/>
<evidence type="ECO:0000256" key="1">
    <source>
        <dbReference type="ARBA" id="ARBA00022679"/>
    </source>
</evidence>
<dbReference type="Gene3D" id="3.40.640.10">
    <property type="entry name" value="Type I PLP-dependent aspartate aminotransferase-like (Major domain)"/>
    <property type="match status" value="1"/>
</dbReference>
<comment type="similarity">
    <text evidence="4">Belongs to the class-V pyridoxal-phosphate-dependent aminotransferase family. MOCOS subfamily.</text>
</comment>
<dbReference type="GO" id="GO:0006777">
    <property type="term" value="P:Mo-molybdopterin cofactor biosynthetic process"/>
    <property type="evidence" value="ECO:0007669"/>
    <property type="project" value="UniProtKB-UniRule"/>
</dbReference>
<evidence type="ECO:0000259" key="6">
    <source>
        <dbReference type="Pfam" id="PF03473"/>
    </source>
</evidence>
<evidence type="ECO:0000256" key="3">
    <source>
        <dbReference type="ARBA" id="ARBA00023150"/>
    </source>
</evidence>
<dbReference type="InterPro" id="IPR005303">
    <property type="entry name" value="MOCOS_middle"/>
</dbReference>
<evidence type="ECO:0000313" key="9">
    <source>
        <dbReference type="Proteomes" id="UP001153636"/>
    </source>
</evidence>
<feature type="domain" description="Molybdenum cofactor sulfurase middle" evidence="7">
    <location>
        <begin position="526"/>
        <end position="646"/>
    </location>
</feature>
<dbReference type="InterPro" id="IPR028886">
    <property type="entry name" value="MoCo_sulfurase"/>
</dbReference>
<dbReference type="OrthoDB" id="420046at2759"/>
<proteinExistence type="inferred from homology"/>
<dbReference type="PANTHER" id="PTHR14237">
    <property type="entry name" value="MOLYBDOPTERIN COFACTOR SULFURASE MOSC"/>
    <property type="match status" value="1"/>
</dbReference>
<gene>
    <name evidence="4" type="primary">mal</name>
    <name evidence="8" type="ORF">PSYICH_LOCUS2748</name>
</gene>
<dbReference type="SUPFAM" id="SSF53383">
    <property type="entry name" value="PLP-dependent transferases"/>
    <property type="match status" value="1"/>
</dbReference>
<evidence type="ECO:0000256" key="2">
    <source>
        <dbReference type="ARBA" id="ARBA00022898"/>
    </source>
</evidence>
<dbReference type="SUPFAM" id="SSF141673">
    <property type="entry name" value="MOSC N-terminal domain-like"/>
    <property type="match status" value="1"/>
</dbReference>
<evidence type="ECO:0000313" key="8">
    <source>
        <dbReference type="EMBL" id="CAH1101574.1"/>
    </source>
</evidence>
<dbReference type="InterPro" id="IPR015424">
    <property type="entry name" value="PyrdxlP-dep_Trfase"/>
</dbReference>